<dbReference type="RefSeq" id="WP_340331288.1">
    <property type="nucleotide sequence ID" value="NZ_JAZHOF010000008.1"/>
</dbReference>
<evidence type="ECO:0000259" key="3">
    <source>
        <dbReference type="Pfam" id="PF01494"/>
    </source>
</evidence>
<keyword evidence="1" id="KW-0560">Oxidoreductase</keyword>
<evidence type="ECO:0000256" key="2">
    <source>
        <dbReference type="ARBA" id="ARBA00023033"/>
    </source>
</evidence>
<keyword evidence="2" id="KW-0503">Monooxygenase</keyword>
<sequence length="420" mass="45194">MKVIVVGAGIGGLTAALMLHRRGIGAEVYEQSPEVREVGVGINTLPHAIAELADLGLLPALDLVGVRTRELYYYNRYGQEVWSEPRGTDAGHPVPQFSIHRGRLQKVIHDAVVSHLGQDAVKTGLSLAGFLQDEGGVTAHFTDSVRGGAGTTVRGDVLICADGIHSVGRRFFYPGEGAPHWNGVMMWRGATDWTPWRDGRTMAIGGGMGAKFVLYPIAHPENGRQLMNWVVNIKTADGEALPPPKESWSRPAQRATVIPYARRFRIPDFDVTGLVEATRQIFEYPMCDRDPLPRWTHGRVSLLGDAAHPMYPVGSNGASQAILDARALADCLAAAEHPMQGLAMYEAERLPKTAEVVRLNRKGGPERVIDEAEKRAPAGFDDIETVMSAAERAAIVGGYAGKAGFATDAQGGAGLRVAKG</sequence>
<dbReference type="GO" id="GO:0071949">
    <property type="term" value="F:FAD binding"/>
    <property type="evidence" value="ECO:0007669"/>
    <property type="project" value="InterPro"/>
</dbReference>
<comment type="caution">
    <text evidence="4">The sequence shown here is derived from an EMBL/GenBank/DDBJ whole genome shotgun (WGS) entry which is preliminary data.</text>
</comment>
<dbReference type="Gene3D" id="3.30.9.30">
    <property type="match status" value="1"/>
</dbReference>
<organism evidence="4 5">
    <name type="scientific">Microbaculum marinum</name>
    <dbReference type="NCBI Taxonomy" id="1764581"/>
    <lineage>
        <taxon>Bacteria</taxon>
        <taxon>Pseudomonadati</taxon>
        <taxon>Pseudomonadota</taxon>
        <taxon>Alphaproteobacteria</taxon>
        <taxon>Hyphomicrobiales</taxon>
        <taxon>Tepidamorphaceae</taxon>
        <taxon>Microbaculum</taxon>
    </lineage>
</organism>
<evidence type="ECO:0000313" key="4">
    <source>
        <dbReference type="EMBL" id="MEJ8573585.1"/>
    </source>
</evidence>
<protein>
    <submittedName>
        <fullName evidence="4">Flavin-dependent oxidoreductase</fullName>
    </submittedName>
</protein>
<dbReference type="SUPFAM" id="SSF54373">
    <property type="entry name" value="FAD-linked reductases, C-terminal domain"/>
    <property type="match status" value="1"/>
</dbReference>
<evidence type="ECO:0000256" key="1">
    <source>
        <dbReference type="ARBA" id="ARBA00023002"/>
    </source>
</evidence>
<accession>A0AAW9RXD8</accession>
<proteinExistence type="predicted"/>
<dbReference type="PANTHER" id="PTHR13789:SF268">
    <property type="entry name" value="5-METHYLPHENAZINE-1-CARBOXYLATE 1-MONOOXYGENASE"/>
    <property type="match status" value="1"/>
</dbReference>
<gene>
    <name evidence="4" type="ORF">V3328_18995</name>
</gene>
<dbReference type="NCBIfam" id="NF005720">
    <property type="entry name" value="PRK07538.1"/>
    <property type="match status" value="1"/>
</dbReference>
<feature type="domain" description="FAD-binding" evidence="3">
    <location>
        <begin position="2"/>
        <end position="358"/>
    </location>
</feature>
<dbReference type="InterPro" id="IPR036188">
    <property type="entry name" value="FAD/NAD-bd_sf"/>
</dbReference>
<dbReference type="Pfam" id="PF01494">
    <property type="entry name" value="FAD_binding_3"/>
    <property type="match status" value="1"/>
</dbReference>
<dbReference type="InterPro" id="IPR050493">
    <property type="entry name" value="FAD-dep_Monooxygenase_BioMet"/>
</dbReference>
<dbReference type="SUPFAM" id="SSF51905">
    <property type="entry name" value="FAD/NAD(P)-binding domain"/>
    <property type="match status" value="1"/>
</dbReference>
<dbReference type="InterPro" id="IPR002938">
    <property type="entry name" value="FAD-bd"/>
</dbReference>
<dbReference type="Proteomes" id="UP001378188">
    <property type="component" value="Unassembled WGS sequence"/>
</dbReference>
<dbReference type="GO" id="GO:0004497">
    <property type="term" value="F:monooxygenase activity"/>
    <property type="evidence" value="ECO:0007669"/>
    <property type="project" value="UniProtKB-KW"/>
</dbReference>
<dbReference type="Gene3D" id="3.50.50.60">
    <property type="entry name" value="FAD/NAD(P)-binding domain"/>
    <property type="match status" value="1"/>
</dbReference>
<keyword evidence="5" id="KW-1185">Reference proteome</keyword>
<dbReference type="PRINTS" id="PR00420">
    <property type="entry name" value="RNGMNOXGNASE"/>
</dbReference>
<reference evidence="4 5" key="1">
    <citation type="submission" date="2024-02" db="EMBL/GenBank/DDBJ databases">
        <title>Genome analysis and characterization of Microbaculum marinisediminis sp. nov., isolated from marine sediment.</title>
        <authorList>
            <person name="Du Z.-J."/>
            <person name="Ye Y.-Q."/>
            <person name="Zhang Z.-R."/>
            <person name="Yuan S.-M."/>
            <person name="Zhang X.-Y."/>
        </authorList>
    </citation>
    <scope>NUCLEOTIDE SEQUENCE [LARGE SCALE GENOMIC DNA]</scope>
    <source>
        <strain evidence="4 5">SDUM1044001</strain>
    </source>
</reference>
<evidence type="ECO:0000313" key="5">
    <source>
        <dbReference type="Proteomes" id="UP001378188"/>
    </source>
</evidence>
<dbReference type="AlphaFoldDB" id="A0AAW9RXD8"/>
<name>A0AAW9RXD8_9HYPH</name>
<dbReference type="EMBL" id="JAZHOF010000008">
    <property type="protein sequence ID" value="MEJ8573585.1"/>
    <property type="molecule type" value="Genomic_DNA"/>
</dbReference>
<dbReference type="PANTHER" id="PTHR13789">
    <property type="entry name" value="MONOOXYGENASE"/>
    <property type="match status" value="1"/>
</dbReference>